<dbReference type="AlphaFoldDB" id="A0A173UBP1"/>
<sequence length="250" mass="27981">MGRKRAIICFETEERFESVTDAANAIGAAWPLVSSALKRHGACRGFHFYYADEVKPDDSVFDRKVYKNSRPIICLETNERFESQARAAKAVGVPREAIYAALRGHIATKGLHFYYADEPKPDEEFFRNRSWTRVRCKETGVVYESIAQAARETGVSKSNIQAAAKRHGTAKGLHFYYADEPEPDDFYYADEPEPDDLLPSKRGIRVRCVETGVVYKTITQAAKETGASQAGIRGAASGMAGGYRWEYVDD</sequence>
<evidence type="ECO:0000313" key="3">
    <source>
        <dbReference type="Proteomes" id="UP000095727"/>
    </source>
</evidence>
<reference evidence="2 3" key="1">
    <citation type="submission" date="2015-09" db="EMBL/GenBank/DDBJ databases">
        <authorList>
            <consortium name="Pathogen Informatics"/>
        </authorList>
    </citation>
    <scope>NUCLEOTIDE SEQUENCE [LARGE SCALE GENOMIC DNA]</scope>
    <source>
        <strain evidence="2 3">2789STDY5834962</strain>
    </source>
</reference>
<gene>
    <name evidence="2" type="ORF">ERS852574_02810</name>
</gene>
<feature type="domain" description="Nuclease-associated modular DNA-binding 1" evidence="1">
    <location>
        <begin position="142"/>
        <end position="161"/>
    </location>
</feature>
<protein>
    <submittedName>
        <fullName evidence="2">NUMOD1 domain</fullName>
    </submittedName>
</protein>
<name>A0A173UBP1_9FIRM</name>
<dbReference type="RefSeq" id="WP_055158136.1">
    <property type="nucleotide sequence ID" value="NZ_CYXR01000025.1"/>
</dbReference>
<evidence type="ECO:0000259" key="1">
    <source>
        <dbReference type="Pfam" id="PF07453"/>
    </source>
</evidence>
<dbReference type="InterPro" id="IPR010896">
    <property type="entry name" value="NUMOD1"/>
</dbReference>
<organism evidence="2 3">
    <name type="scientific">Coprococcus comes</name>
    <dbReference type="NCBI Taxonomy" id="410072"/>
    <lineage>
        <taxon>Bacteria</taxon>
        <taxon>Bacillati</taxon>
        <taxon>Bacillota</taxon>
        <taxon>Clostridia</taxon>
        <taxon>Lachnospirales</taxon>
        <taxon>Lachnospiraceae</taxon>
        <taxon>Coprococcus</taxon>
    </lineage>
</organism>
<dbReference type="Proteomes" id="UP000095727">
    <property type="component" value="Unassembled WGS sequence"/>
</dbReference>
<proteinExistence type="predicted"/>
<accession>A0A173UBP1</accession>
<dbReference type="EMBL" id="CYXR01000025">
    <property type="protein sequence ID" value="CUN11756.1"/>
    <property type="molecule type" value="Genomic_DNA"/>
</dbReference>
<dbReference type="Pfam" id="PF07453">
    <property type="entry name" value="NUMOD1"/>
    <property type="match status" value="1"/>
</dbReference>
<evidence type="ECO:0000313" key="2">
    <source>
        <dbReference type="EMBL" id="CUN11756.1"/>
    </source>
</evidence>